<organism evidence="1 2">
    <name type="scientific">Citrus sinensis</name>
    <name type="common">Sweet orange</name>
    <name type="synonym">Citrus aurantium var. sinensis</name>
    <dbReference type="NCBI Taxonomy" id="2711"/>
    <lineage>
        <taxon>Eukaryota</taxon>
        <taxon>Viridiplantae</taxon>
        <taxon>Streptophyta</taxon>
        <taxon>Embryophyta</taxon>
        <taxon>Tracheophyta</taxon>
        <taxon>Spermatophyta</taxon>
        <taxon>Magnoliopsida</taxon>
        <taxon>eudicotyledons</taxon>
        <taxon>Gunneridae</taxon>
        <taxon>Pentapetalae</taxon>
        <taxon>rosids</taxon>
        <taxon>malvids</taxon>
        <taxon>Sapindales</taxon>
        <taxon>Rutaceae</taxon>
        <taxon>Aurantioideae</taxon>
        <taxon>Citrus</taxon>
    </lineage>
</organism>
<accession>A0ACB8ISS7</accession>
<dbReference type="EMBL" id="CM039177">
    <property type="protein sequence ID" value="KAH9699762.1"/>
    <property type="molecule type" value="Genomic_DNA"/>
</dbReference>
<reference evidence="2" key="1">
    <citation type="journal article" date="2023" name="Hortic. Res.">
        <title>A chromosome-level phased genome enabling allele-level studies in sweet orange: a case study on citrus Huanglongbing tolerance.</title>
        <authorList>
            <person name="Wu B."/>
            <person name="Yu Q."/>
            <person name="Deng Z."/>
            <person name="Duan Y."/>
            <person name="Luo F."/>
            <person name="Gmitter F. Jr."/>
        </authorList>
    </citation>
    <scope>NUCLEOTIDE SEQUENCE [LARGE SCALE GENOMIC DNA]</scope>
    <source>
        <strain evidence="2">cv. Valencia</strain>
    </source>
</reference>
<protein>
    <submittedName>
        <fullName evidence="1">Cell division protein FtsZ</fullName>
    </submittedName>
</protein>
<keyword evidence="2" id="KW-1185">Reference proteome</keyword>
<keyword evidence="1" id="KW-0132">Cell division</keyword>
<proteinExistence type="predicted"/>
<evidence type="ECO:0000313" key="2">
    <source>
        <dbReference type="Proteomes" id="UP000829398"/>
    </source>
</evidence>
<comment type="caution">
    <text evidence="1">The sequence shown here is derived from an EMBL/GenBank/DDBJ whole genome shotgun (WGS) entry which is preliminary data.</text>
</comment>
<sequence length="370" mass="39269">MATRISTCFAPSHTCISKETQISRASSVKILDYRSDSWGACPRNVKDFLRLKCSAKAHNVSPNHSKDPFLDLHPEVSMLSGDGTNVLFGSMKEGLGKSVSESLRQSSVPNNNNEAKIKVIGVGGGGSNAVNRMIESSMTGVEFWIVNTDAQAMKVSPVIPENRLQIGCDLTRGLGAGGNPSVGMNAANESKVAIEEAISGADMIFVTIPGLVNVDFADVRAIMKDAGSSLMGIGTATGKSRARDAALNAIQSPLLDIGIERATGIVWNITGGTDLTLFEVNTAAEVIYDLVDPSANLIFGAVIDKSLSNQVSITLIATGFKRDKLEGKGTHLSHNDVSLGMSRRSSNSGSGSVEIPEFLRKRPHIYHPRA</sequence>
<evidence type="ECO:0000313" key="1">
    <source>
        <dbReference type="EMBL" id="KAH9699762.1"/>
    </source>
</evidence>
<keyword evidence="1" id="KW-0131">Cell cycle</keyword>
<gene>
    <name evidence="1" type="ORF">KPL71_024493</name>
</gene>
<dbReference type="Proteomes" id="UP000829398">
    <property type="component" value="Chromosome 8"/>
</dbReference>
<name>A0ACB8ISS7_CITSI</name>